<accession>A0A7Y2JVL4</accession>
<dbReference type="EMBL" id="JABAIV010000001">
    <property type="protein sequence ID" value="NNG21856.1"/>
    <property type="molecule type" value="Genomic_DNA"/>
</dbReference>
<evidence type="ECO:0000313" key="1">
    <source>
        <dbReference type="EMBL" id="NNG21856.1"/>
    </source>
</evidence>
<comment type="caution">
    <text evidence="1">The sequence shown here is derived from an EMBL/GenBank/DDBJ whole genome shotgun (WGS) entry which is preliminary data.</text>
</comment>
<name>A0A7Y2JVL4_9BURK</name>
<dbReference type="RefSeq" id="WP_171080711.1">
    <property type="nucleotide sequence ID" value="NZ_JABAIV010000001.1"/>
</dbReference>
<protein>
    <submittedName>
        <fullName evidence="1">Uncharacterized protein</fullName>
    </submittedName>
</protein>
<dbReference type="AlphaFoldDB" id="A0A7Y2JVL4"/>
<keyword evidence="2" id="KW-1185">Reference proteome</keyword>
<sequence length="388" mass="40973">MATNIHPILKLLLLAIVFQTLLAAGGGGNQGAVAGANARNVLQQPFAPDSIWNMPIGSGAVFVEANLNPRPGASPWSSMPGIDEEKLILTPRAPLTTIFHSDAAWSGKDRCVATGKPMYAVPMPSDYIIPDSDENSPAVFLMQDGRTLVQTQPVARCTARGPATSYARFEDVDLYGAGITGAHGGSGLSAIGGSIRRGELRPGKNTGPPHALKVNVYAREALFNCAMRSACSRWPAVTSDSYAVGWYGHASNNTNSAMKMGALLAIPGNMSIASLGLETAPAMQLAWTLQNYGAYIVDDTYAPGFAFSVEDGPGGSKKDEFRRDWGFDMAQKLRDDTAWVRDIQRLVSALHVVDNNGPSSIGGGGVLRQALAPGLRPPAPDRAGLRAD</sequence>
<gene>
    <name evidence="1" type="ORF">HGB41_02385</name>
</gene>
<organism evidence="1 2">
    <name type="scientific">Telluria aromaticivorans</name>
    <dbReference type="NCBI Taxonomy" id="2725995"/>
    <lineage>
        <taxon>Bacteria</taxon>
        <taxon>Pseudomonadati</taxon>
        <taxon>Pseudomonadota</taxon>
        <taxon>Betaproteobacteria</taxon>
        <taxon>Burkholderiales</taxon>
        <taxon>Oxalobacteraceae</taxon>
        <taxon>Telluria group</taxon>
        <taxon>Telluria</taxon>
    </lineage>
</organism>
<evidence type="ECO:0000313" key="2">
    <source>
        <dbReference type="Proteomes" id="UP000533905"/>
    </source>
</evidence>
<dbReference type="Proteomes" id="UP000533905">
    <property type="component" value="Unassembled WGS sequence"/>
</dbReference>
<reference evidence="1 2" key="1">
    <citation type="submission" date="2020-04" db="EMBL/GenBank/DDBJ databases">
        <title>Massilia sp. nov., a cold adapted bacteria isolated from Arctic soil.</title>
        <authorList>
            <person name="Son J."/>
            <person name="Ka J.-O."/>
        </authorList>
    </citation>
    <scope>NUCLEOTIDE SEQUENCE [LARGE SCALE GENOMIC DNA]</scope>
    <source>
        <strain evidence="1 2">ML15P13</strain>
    </source>
</reference>
<proteinExistence type="predicted"/>